<keyword evidence="2" id="KW-1185">Reference proteome</keyword>
<accession>A0ACC0E7R7</accession>
<evidence type="ECO:0000313" key="2">
    <source>
        <dbReference type="Proteomes" id="UP001060170"/>
    </source>
</evidence>
<gene>
    <name evidence="1" type="ORF">MJO28_009470</name>
</gene>
<dbReference type="Proteomes" id="UP001060170">
    <property type="component" value="Chromosome 9"/>
</dbReference>
<name>A0ACC0E7R7_9BASI</name>
<reference evidence="2" key="2">
    <citation type="journal article" date="2018" name="Mol. Plant Microbe Interact.">
        <title>Genome sequence resources for the wheat stripe rust pathogen (Puccinia striiformis f. sp. tritici) and the barley stripe rust pathogen (Puccinia striiformis f. sp. hordei).</title>
        <authorList>
            <person name="Xia C."/>
            <person name="Wang M."/>
            <person name="Yin C."/>
            <person name="Cornejo O.E."/>
            <person name="Hulbert S.H."/>
            <person name="Chen X."/>
        </authorList>
    </citation>
    <scope>NUCLEOTIDE SEQUENCE [LARGE SCALE GENOMIC DNA]</scope>
    <source>
        <strain evidence="2">93-210</strain>
    </source>
</reference>
<reference evidence="1 2" key="3">
    <citation type="journal article" date="2022" name="Microbiol. Spectr.">
        <title>Folding features and dynamics of 3D genome architecture in plant fungal pathogens.</title>
        <authorList>
            <person name="Xia C."/>
        </authorList>
    </citation>
    <scope>NUCLEOTIDE SEQUENCE [LARGE SCALE GENOMIC DNA]</scope>
    <source>
        <strain evidence="1 2">93-210</strain>
    </source>
</reference>
<reference evidence="2" key="1">
    <citation type="journal article" date="2018" name="BMC Genomics">
        <title>Genomic insights into host adaptation between the wheat stripe rust pathogen (Puccinia striiformis f. sp. tritici) and the barley stripe rust pathogen (Puccinia striiformis f. sp. hordei).</title>
        <authorList>
            <person name="Xia C."/>
            <person name="Wang M."/>
            <person name="Yin C."/>
            <person name="Cornejo O.E."/>
            <person name="Hulbert S.H."/>
            <person name="Chen X."/>
        </authorList>
    </citation>
    <scope>NUCLEOTIDE SEQUENCE [LARGE SCALE GENOMIC DNA]</scope>
    <source>
        <strain evidence="2">93-210</strain>
    </source>
</reference>
<evidence type="ECO:0000313" key="1">
    <source>
        <dbReference type="EMBL" id="KAI7947562.1"/>
    </source>
</evidence>
<sequence>MAHVINLAAQAGIKVFSEPPPPPPTALPGGLMNILNDEPDAVEFKTIISRIKGLASFMKHSSQKAKSFATITCRKRRTELPLITDISTQWNSTFEMLQRASELQECILIFCKSHNLTDQYDLEEHEWKKLDQLCDFLKHLFDATNTITTEETVSLGLAALVYTMLIKRLNEAKMSYKAQELIPAADAMLNKLMGYFGAAMNKPVYLCSSILDPRIKTNVFNGPGILEIMNRDKQNIMEMFTIEAQRFSSDRYDQTRNESNPKAPKNTLKSSIFAKKRRKITSLNDKIDYYLSSETEEELSDPLLYWKANSEHLPSLANMARTYLAVPASSAPSERAFSAGRHIQDYTRNRMCVVTLEALICLNNWVDEEVIDVDEMNKTTS</sequence>
<organism evidence="1 2">
    <name type="scientific">Puccinia striiformis f. sp. tritici</name>
    <dbReference type="NCBI Taxonomy" id="168172"/>
    <lineage>
        <taxon>Eukaryota</taxon>
        <taxon>Fungi</taxon>
        <taxon>Dikarya</taxon>
        <taxon>Basidiomycota</taxon>
        <taxon>Pucciniomycotina</taxon>
        <taxon>Pucciniomycetes</taxon>
        <taxon>Pucciniales</taxon>
        <taxon>Pucciniaceae</taxon>
        <taxon>Puccinia</taxon>
    </lineage>
</organism>
<protein>
    <submittedName>
        <fullName evidence="1">Uncharacterized protein</fullName>
    </submittedName>
</protein>
<comment type="caution">
    <text evidence="1">The sequence shown here is derived from an EMBL/GenBank/DDBJ whole genome shotgun (WGS) entry which is preliminary data.</text>
</comment>
<dbReference type="EMBL" id="CM045873">
    <property type="protein sequence ID" value="KAI7947562.1"/>
    <property type="molecule type" value="Genomic_DNA"/>
</dbReference>
<proteinExistence type="predicted"/>